<reference evidence="9 10" key="1">
    <citation type="submission" date="2020-04" db="EMBL/GenBank/DDBJ databases">
        <title>Enterovirga sp. isolate from soil.</title>
        <authorList>
            <person name="Chea S."/>
            <person name="Kim D.-U."/>
        </authorList>
    </citation>
    <scope>NUCLEOTIDE SEQUENCE [LARGE SCALE GENOMIC DNA]</scope>
    <source>
        <strain evidence="9 10">DB1703</strain>
    </source>
</reference>
<dbReference type="GO" id="GO:0005524">
    <property type="term" value="F:ATP binding"/>
    <property type="evidence" value="ECO:0007669"/>
    <property type="project" value="UniProtKB-KW"/>
</dbReference>
<organism evidence="9 10">
    <name type="scientific">Enterovirga aerilata</name>
    <dbReference type="NCBI Taxonomy" id="2730920"/>
    <lineage>
        <taxon>Bacteria</taxon>
        <taxon>Pseudomonadati</taxon>
        <taxon>Pseudomonadota</taxon>
        <taxon>Alphaproteobacteria</taxon>
        <taxon>Hyphomicrobiales</taxon>
        <taxon>Methylobacteriaceae</taxon>
        <taxon>Enterovirga</taxon>
    </lineage>
</organism>
<keyword evidence="10" id="KW-1185">Reference proteome</keyword>
<dbReference type="GO" id="GO:0015417">
    <property type="term" value="F:ABC-type polyamine transporter activity"/>
    <property type="evidence" value="ECO:0007669"/>
    <property type="project" value="UniProtKB-EC"/>
</dbReference>
<keyword evidence="2 7" id="KW-1003">Cell membrane</keyword>
<dbReference type="FunFam" id="3.40.50.300:FF:000133">
    <property type="entry name" value="Spermidine/putrescine import ATP-binding protein PotA"/>
    <property type="match status" value="1"/>
</dbReference>
<accession>A0A849ICZ7</accession>
<dbReference type="AlphaFoldDB" id="A0A849ICZ7"/>
<name>A0A849ICZ7_9HYPH</name>
<dbReference type="InterPro" id="IPR027417">
    <property type="entry name" value="P-loop_NTPase"/>
</dbReference>
<keyword evidence="5 7" id="KW-1278">Translocase</keyword>
<evidence type="ECO:0000313" key="10">
    <source>
        <dbReference type="Proteomes" id="UP000564885"/>
    </source>
</evidence>
<comment type="function">
    <text evidence="7">Part of the ABC transporter complex PotABCD involved in spermidine/putrescine import. Responsible for energy coupling to the transport system.</text>
</comment>
<proteinExistence type="inferred from homology"/>
<comment type="subunit">
    <text evidence="7">The complex is composed of two ATP-binding proteins (PotA), two transmembrane proteins (PotB and PotC) and a solute-binding protein (PotD).</text>
</comment>
<keyword evidence="6 7" id="KW-0472">Membrane</keyword>
<dbReference type="GO" id="GO:0015847">
    <property type="term" value="P:putrescine transport"/>
    <property type="evidence" value="ECO:0007669"/>
    <property type="project" value="UniProtKB-ARBA"/>
</dbReference>
<comment type="similarity">
    <text evidence="7">Belongs to the ABC transporter superfamily. Spermidine/putrescine importer (TC 3.A.1.11.1) family.</text>
</comment>
<dbReference type="InterPro" id="IPR017871">
    <property type="entry name" value="ABC_transporter-like_CS"/>
</dbReference>
<protein>
    <recommendedName>
        <fullName evidence="7">Spermidine/putrescine import ATP-binding protein PotA</fullName>
        <ecNumber evidence="7">7.6.2.11</ecNumber>
    </recommendedName>
</protein>
<gene>
    <name evidence="7" type="primary">potA</name>
    <name evidence="9" type="ORF">HJG44_23190</name>
</gene>
<dbReference type="RefSeq" id="WP_171220777.1">
    <property type="nucleotide sequence ID" value="NZ_JABEPP010000008.1"/>
</dbReference>
<comment type="catalytic activity">
    <reaction evidence="7">
        <text>ATP + H2O + polyamine-[polyamine-binding protein]Side 1 = ADP + phosphate + polyamineSide 2 + [polyamine-binding protein]Side 1.</text>
        <dbReference type="EC" id="7.6.2.11"/>
    </reaction>
</comment>
<dbReference type="InterPro" id="IPR005893">
    <property type="entry name" value="PotA-like"/>
</dbReference>
<dbReference type="GO" id="GO:0043190">
    <property type="term" value="C:ATP-binding cassette (ABC) transporter complex"/>
    <property type="evidence" value="ECO:0007669"/>
    <property type="project" value="InterPro"/>
</dbReference>
<dbReference type="PROSITE" id="PS50893">
    <property type="entry name" value="ABC_TRANSPORTER_2"/>
    <property type="match status" value="1"/>
</dbReference>
<dbReference type="PROSITE" id="PS00211">
    <property type="entry name" value="ABC_TRANSPORTER_1"/>
    <property type="match status" value="1"/>
</dbReference>
<evidence type="ECO:0000259" key="8">
    <source>
        <dbReference type="PROSITE" id="PS50893"/>
    </source>
</evidence>
<dbReference type="InterPro" id="IPR003593">
    <property type="entry name" value="AAA+_ATPase"/>
</dbReference>
<dbReference type="Pfam" id="PF00005">
    <property type="entry name" value="ABC_tran"/>
    <property type="match status" value="1"/>
</dbReference>
<dbReference type="InterPro" id="IPR013611">
    <property type="entry name" value="Transp-assoc_OB_typ2"/>
</dbReference>
<comment type="caution">
    <text evidence="9">The sequence shown here is derived from an EMBL/GenBank/DDBJ whole genome shotgun (WGS) entry which is preliminary data.</text>
</comment>
<dbReference type="InterPro" id="IPR050093">
    <property type="entry name" value="ABC_SmlMolc_Importer"/>
</dbReference>
<evidence type="ECO:0000256" key="1">
    <source>
        <dbReference type="ARBA" id="ARBA00022448"/>
    </source>
</evidence>
<evidence type="ECO:0000256" key="7">
    <source>
        <dbReference type="RuleBase" id="RU364083"/>
    </source>
</evidence>
<dbReference type="NCBIfam" id="TIGR01187">
    <property type="entry name" value="potA"/>
    <property type="match status" value="1"/>
</dbReference>
<dbReference type="PANTHER" id="PTHR42781">
    <property type="entry name" value="SPERMIDINE/PUTRESCINE IMPORT ATP-BINDING PROTEIN POTA"/>
    <property type="match status" value="1"/>
</dbReference>
<dbReference type="InterPro" id="IPR008995">
    <property type="entry name" value="Mo/tungstate-bd_C_term_dom"/>
</dbReference>
<dbReference type="Pfam" id="PF08402">
    <property type="entry name" value="TOBE_2"/>
    <property type="match status" value="1"/>
</dbReference>
<evidence type="ECO:0000256" key="6">
    <source>
        <dbReference type="ARBA" id="ARBA00023136"/>
    </source>
</evidence>
<dbReference type="PANTHER" id="PTHR42781:SF4">
    <property type="entry name" value="SPERMIDINE_PUTRESCINE IMPORT ATP-BINDING PROTEIN POTA"/>
    <property type="match status" value="1"/>
</dbReference>
<sequence length="361" mass="39380">MSASVPLRLEGVSKSFGPVQALKPFTLHVRGGEMLALLGPSGCGKTTTLRIIAGFEMPDTGSVFIGERDVTELPPNKRALGMVFQNYSLFPHMTVGENVAFGLKMRGVGAAERTARVRRMLDLVRLGSFEDRSIHQLSGGQQQRIALARSLVTDPAILLLDEPLGALDKNLRERMQFELREIQKRLGITSILVTHDQEEALTMSDRVAVMAEGEIVQIGTPTEVYDRPRTQFVSEFLGTANIFSGVVTGEAQPGEWTLKLDAGGGEGRVASESGLSAGRRVRIAVRPERLRIGSPEPRSLPAKVRDVVFRGSYYAYELGIEGQSEPIFVYTQSRQEVPPDGSVGLTWPANSAILLQDRPAP</sequence>
<keyword evidence="3 7" id="KW-0547">Nucleotide-binding</keyword>
<evidence type="ECO:0000256" key="2">
    <source>
        <dbReference type="ARBA" id="ARBA00022475"/>
    </source>
</evidence>
<dbReference type="GO" id="GO:0016887">
    <property type="term" value="F:ATP hydrolysis activity"/>
    <property type="evidence" value="ECO:0007669"/>
    <property type="project" value="InterPro"/>
</dbReference>
<dbReference type="SMART" id="SM00382">
    <property type="entry name" value="AAA"/>
    <property type="match status" value="1"/>
</dbReference>
<dbReference type="InterPro" id="IPR003439">
    <property type="entry name" value="ABC_transporter-like_ATP-bd"/>
</dbReference>
<evidence type="ECO:0000256" key="5">
    <source>
        <dbReference type="ARBA" id="ARBA00022967"/>
    </source>
</evidence>
<evidence type="ECO:0000256" key="4">
    <source>
        <dbReference type="ARBA" id="ARBA00022840"/>
    </source>
</evidence>
<dbReference type="EMBL" id="JABEPP010000008">
    <property type="protein sequence ID" value="NNM75268.1"/>
    <property type="molecule type" value="Genomic_DNA"/>
</dbReference>
<dbReference type="SUPFAM" id="SSF50331">
    <property type="entry name" value="MOP-like"/>
    <property type="match status" value="1"/>
</dbReference>
<dbReference type="EC" id="7.6.2.11" evidence="7"/>
<dbReference type="Gene3D" id="3.40.50.300">
    <property type="entry name" value="P-loop containing nucleotide triphosphate hydrolases"/>
    <property type="match status" value="1"/>
</dbReference>
<dbReference type="Proteomes" id="UP000564885">
    <property type="component" value="Unassembled WGS sequence"/>
</dbReference>
<keyword evidence="1 7" id="KW-0813">Transport</keyword>
<evidence type="ECO:0000256" key="3">
    <source>
        <dbReference type="ARBA" id="ARBA00022741"/>
    </source>
</evidence>
<dbReference type="Gene3D" id="2.40.50.100">
    <property type="match status" value="1"/>
</dbReference>
<dbReference type="SUPFAM" id="SSF52540">
    <property type="entry name" value="P-loop containing nucleoside triphosphate hydrolases"/>
    <property type="match status" value="1"/>
</dbReference>
<evidence type="ECO:0000313" key="9">
    <source>
        <dbReference type="EMBL" id="NNM75268.1"/>
    </source>
</evidence>
<feature type="domain" description="ABC transporter" evidence="8">
    <location>
        <begin position="7"/>
        <end position="237"/>
    </location>
</feature>
<keyword evidence="4 7" id="KW-0067">ATP-binding</keyword>